<feature type="transmembrane region" description="Helical" evidence="6">
    <location>
        <begin position="38"/>
        <end position="54"/>
    </location>
</feature>
<dbReference type="EMBL" id="CP011112">
    <property type="protein sequence ID" value="AKU17122.1"/>
    <property type="molecule type" value="Genomic_DNA"/>
</dbReference>
<feature type="transmembrane region" description="Helical" evidence="6">
    <location>
        <begin position="294"/>
        <end position="315"/>
    </location>
</feature>
<protein>
    <recommendedName>
        <fullName evidence="9">Phosphate transporter</fullName>
    </recommendedName>
</protein>
<feature type="transmembrane region" description="Helical" evidence="6">
    <location>
        <begin position="124"/>
        <end position="146"/>
    </location>
</feature>
<keyword evidence="5 6" id="KW-0472">Membrane</keyword>
<evidence type="ECO:0000313" key="8">
    <source>
        <dbReference type="Proteomes" id="UP000066480"/>
    </source>
</evidence>
<evidence type="ECO:0000256" key="4">
    <source>
        <dbReference type="ARBA" id="ARBA00022989"/>
    </source>
</evidence>
<dbReference type="Proteomes" id="UP000066480">
    <property type="component" value="Chromosome"/>
</dbReference>
<evidence type="ECO:0000313" key="7">
    <source>
        <dbReference type="EMBL" id="AKU17122.1"/>
    </source>
</evidence>
<dbReference type="OrthoDB" id="5150352at2"/>
<feature type="transmembrane region" description="Helical" evidence="6">
    <location>
        <begin position="208"/>
        <end position="227"/>
    </location>
</feature>
<gene>
    <name evidence="7" type="ORF">VV02_16735</name>
</gene>
<dbReference type="PANTHER" id="PTHR11101">
    <property type="entry name" value="PHOSPHATE TRANSPORTER"/>
    <property type="match status" value="1"/>
</dbReference>
<comment type="subcellular location">
    <subcellularLocation>
        <location evidence="1">Membrane</location>
        <topology evidence="1">Multi-pass membrane protein</topology>
    </subcellularLocation>
</comment>
<dbReference type="RefSeq" id="WP_052593261.1">
    <property type="nucleotide sequence ID" value="NZ_CP011112.1"/>
</dbReference>
<dbReference type="Pfam" id="PF01384">
    <property type="entry name" value="PHO4"/>
    <property type="match status" value="2"/>
</dbReference>
<name>A0A0K1JK75_9MICO</name>
<evidence type="ECO:0000256" key="6">
    <source>
        <dbReference type="SAM" id="Phobius"/>
    </source>
</evidence>
<dbReference type="GO" id="GO:0016020">
    <property type="term" value="C:membrane"/>
    <property type="evidence" value="ECO:0007669"/>
    <property type="project" value="UniProtKB-SubCell"/>
</dbReference>
<dbReference type="PANTHER" id="PTHR11101:SF80">
    <property type="entry name" value="PHOSPHATE TRANSPORTER"/>
    <property type="match status" value="1"/>
</dbReference>
<feature type="transmembrane region" description="Helical" evidence="6">
    <location>
        <begin position="6"/>
        <end position="26"/>
    </location>
</feature>
<dbReference type="STRING" id="571913.VV02_16735"/>
<dbReference type="InterPro" id="IPR001204">
    <property type="entry name" value="Phos_transporter"/>
</dbReference>
<keyword evidence="3 6" id="KW-0812">Transmembrane</keyword>
<proteinExistence type="predicted"/>
<feature type="transmembrane region" description="Helical" evidence="6">
    <location>
        <begin position="186"/>
        <end position="202"/>
    </location>
</feature>
<organism evidence="7 8">
    <name type="scientific">Luteipulveratus mongoliensis</name>
    <dbReference type="NCBI Taxonomy" id="571913"/>
    <lineage>
        <taxon>Bacteria</taxon>
        <taxon>Bacillati</taxon>
        <taxon>Actinomycetota</taxon>
        <taxon>Actinomycetes</taxon>
        <taxon>Micrococcales</taxon>
        <taxon>Dermacoccaceae</taxon>
        <taxon>Luteipulveratus</taxon>
    </lineage>
</organism>
<dbReference type="AlphaFoldDB" id="A0A0K1JK75"/>
<evidence type="ECO:0000256" key="2">
    <source>
        <dbReference type="ARBA" id="ARBA00022448"/>
    </source>
</evidence>
<keyword evidence="8" id="KW-1185">Reference proteome</keyword>
<dbReference type="GO" id="GO:0005315">
    <property type="term" value="F:phosphate transmembrane transporter activity"/>
    <property type="evidence" value="ECO:0007669"/>
    <property type="project" value="InterPro"/>
</dbReference>
<keyword evidence="4 6" id="KW-1133">Transmembrane helix</keyword>
<keyword evidence="2" id="KW-0813">Transport</keyword>
<reference evidence="7 8" key="1">
    <citation type="submission" date="2015-03" db="EMBL/GenBank/DDBJ databases">
        <title>Luteipulveratus halotolerans sp. nov., a novel actinobacterium (Dermacoccaceae) from Sarawak, Malaysia.</title>
        <authorList>
            <person name="Juboi H."/>
            <person name="Basik A."/>
            <person name="Shamsul S.S."/>
            <person name="Arnold P."/>
            <person name="Schmitt E.K."/>
            <person name="Sanglier J.-J."/>
            <person name="Yeo T."/>
        </authorList>
    </citation>
    <scope>NUCLEOTIDE SEQUENCE [LARGE SCALE GENOMIC DNA]</scope>
    <source>
        <strain evidence="7 8">MN07-A0370</strain>
    </source>
</reference>
<evidence type="ECO:0000256" key="3">
    <source>
        <dbReference type="ARBA" id="ARBA00022692"/>
    </source>
</evidence>
<dbReference type="KEGG" id="lmoi:VV02_16735"/>
<feature type="transmembrane region" description="Helical" evidence="6">
    <location>
        <begin position="247"/>
        <end position="274"/>
    </location>
</feature>
<evidence type="ECO:0008006" key="9">
    <source>
        <dbReference type="Google" id="ProtNLM"/>
    </source>
</evidence>
<dbReference type="GO" id="GO:0035435">
    <property type="term" value="P:phosphate ion transmembrane transport"/>
    <property type="evidence" value="ECO:0007669"/>
    <property type="project" value="TreeGrafter"/>
</dbReference>
<evidence type="ECO:0000256" key="5">
    <source>
        <dbReference type="ARBA" id="ARBA00023136"/>
    </source>
</evidence>
<feature type="transmembrane region" description="Helical" evidence="6">
    <location>
        <begin position="100"/>
        <end position="118"/>
    </location>
</feature>
<evidence type="ECO:0000256" key="1">
    <source>
        <dbReference type="ARBA" id="ARBA00004141"/>
    </source>
</evidence>
<sequence>MTDAGVIVLAAAFAVATGLNDGGSLLSTGLKVPSVRPLYAVLILTACTALVPWLSSKVAASLAHRLVAFEGPNARTAVVVAVISAIVLVLGLTSLGQPTSLTLALVGGLTGAGMGFGLEVSWPFAVRVLVVGACAPVVGCVLAFLISRWLRLLPARPALNGAVYRSHRLAFAMQCVAYASNDGQKVLAVFAVLGLATVGAAGPSPVLLMAIGLFFGVGVVLGLPRVARGLSNGVLLVRPVHAVAAEFASAIAVLGSAAIGVPVSMTQSIAGGLIGTGLGHGSRRIRWNEVGRIGAAWIVTLPASCLLSAVTSMSIRRFAS</sequence>
<feature type="transmembrane region" description="Helical" evidence="6">
    <location>
        <begin position="74"/>
        <end position="93"/>
    </location>
</feature>
<accession>A0A0K1JK75</accession>